<feature type="compositionally biased region" description="Basic residues" evidence="1">
    <location>
        <begin position="1"/>
        <end position="11"/>
    </location>
</feature>
<dbReference type="Proteomes" id="UP001341840">
    <property type="component" value="Unassembled WGS sequence"/>
</dbReference>
<feature type="compositionally biased region" description="Basic and acidic residues" evidence="1">
    <location>
        <begin position="12"/>
        <end position="23"/>
    </location>
</feature>
<sequence length="112" mass="12501">MEFRKKNKVERKKMNSESTEEKRRMKRNTHFTILTSIKRLSEHCHKSSFLSVVPSNSFSVLMSIAEKASNLSDMASNAAQSTKETMQQAGQQMMATAQGAAEAVKNATGMNK</sequence>
<keyword evidence="3" id="KW-1185">Reference proteome</keyword>
<proteinExistence type="predicted"/>
<evidence type="ECO:0000313" key="2">
    <source>
        <dbReference type="EMBL" id="MED6134912.1"/>
    </source>
</evidence>
<dbReference type="InterPro" id="IPR039624">
    <property type="entry name" value="LEA1/2/D7/KIN2"/>
</dbReference>
<dbReference type="EMBL" id="JASCZI010060644">
    <property type="protein sequence ID" value="MED6134912.1"/>
    <property type="molecule type" value="Genomic_DNA"/>
</dbReference>
<name>A0ABU6SEU6_9FABA</name>
<dbReference type="PANTHER" id="PTHR34191">
    <property type="entry name" value="LATE EMBRYOGENESIS ABUNDANT PROTEIN (LEA) FAMILY PROTEIN"/>
    <property type="match status" value="1"/>
</dbReference>
<protein>
    <submittedName>
        <fullName evidence="2">Uncharacterized protein</fullName>
    </submittedName>
</protein>
<comment type="caution">
    <text evidence="2">The sequence shown here is derived from an EMBL/GenBank/DDBJ whole genome shotgun (WGS) entry which is preliminary data.</text>
</comment>
<evidence type="ECO:0000256" key="1">
    <source>
        <dbReference type="SAM" id="MobiDB-lite"/>
    </source>
</evidence>
<dbReference type="PANTHER" id="PTHR34191:SF20">
    <property type="entry name" value="LATE EMBRYOGENESIS ABUNDANT PROTEIN (LEA) FAMILY PROTEIN"/>
    <property type="match status" value="1"/>
</dbReference>
<evidence type="ECO:0000313" key="3">
    <source>
        <dbReference type="Proteomes" id="UP001341840"/>
    </source>
</evidence>
<organism evidence="2 3">
    <name type="scientific">Stylosanthes scabra</name>
    <dbReference type="NCBI Taxonomy" id="79078"/>
    <lineage>
        <taxon>Eukaryota</taxon>
        <taxon>Viridiplantae</taxon>
        <taxon>Streptophyta</taxon>
        <taxon>Embryophyta</taxon>
        <taxon>Tracheophyta</taxon>
        <taxon>Spermatophyta</taxon>
        <taxon>Magnoliopsida</taxon>
        <taxon>eudicotyledons</taxon>
        <taxon>Gunneridae</taxon>
        <taxon>Pentapetalae</taxon>
        <taxon>rosids</taxon>
        <taxon>fabids</taxon>
        <taxon>Fabales</taxon>
        <taxon>Fabaceae</taxon>
        <taxon>Papilionoideae</taxon>
        <taxon>50 kb inversion clade</taxon>
        <taxon>dalbergioids sensu lato</taxon>
        <taxon>Dalbergieae</taxon>
        <taxon>Pterocarpus clade</taxon>
        <taxon>Stylosanthes</taxon>
    </lineage>
</organism>
<feature type="region of interest" description="Disordered" evidence="1">
    <location>
        <begin position="1"/>
        <end position="27"/>
    </location>
</feature>
<accession>A0ABU6SEU6</accession>
<reference evidence="2 3" key="1">
    <citation type="journal article" date="2023" name="Plants (Basel)">
        <title>Bridging the Gap: Combining Genomics and Transcriptomics Approaches to Understand Stylosanthes scabra, an Orphan Legume from the Brazilian Caatinga.</title>
        <authorList>
            <person name="Ferreira-Neto J.R.C."/>
            <person name="da Silva M.D."/>
            <person name="Binneck E."/>
            <person name="de Melo N.F."/>
            <person name="da Silva R.H."/>
            <person name="de Melo A.L.T.M."/>
            <person name="Pandolfi V."/>
            <person name="Bustamante F.O."/>
            <person name="Brasileiro-Vidal A.C."/>
            <person name="Benko-Iseppon A.M."/>
        </authorList>
    </citation>
    <scope>NUCLEOTIDE SEQUENCE [LARGE SCALE GENOMIC DNA]</scope>
    <source>
        <tissue evidence="2">Leaves</tissue>
    </source>
</reference>
<gene>
    <name evidence="2" type="ORF">PIB30_041396</name>
</gene>